<accession>A0A8J4WRL0</accession>
<gene>
    <name evidence="2" type="ORF">PHET_05289</name>
</gene>
<comment type="caution">
    <text evidence="2">The sequence shown here is derived from an EMBL/GenBank/DDBJ whole genome shotgun (WGS) entry which is preliminary data.</text>
</comment>
<dbReference type="InterPro" id="IPR036259">
    <property type="entry name" value="MFS_trans_sf"/>
</dbReference>
<dbReference type="Gene3D" id="1.20.1250.20">
    <property type="entry name" value="MFS general substrate transporter like domains"/>
    <property type="match status" value="2"/>
</dbReference>
<keyword evidence="3" id="KW-1185">Reference proteome</keyword>
<dbReference type="GO" id="GO:0022857">
    <property type="term" value="F:transmembrane transporter activity"/>
    <property type="evidence" value="ECO:0007669"/>
    <property type="project" value="InterPro"/>
</dbReference>
<feature type="transmembrane region" description="Helical" evidence="1">
    <location>
        <begin position="499"/>
        <end position="521"/>
    </location>
</feature>
<keyword evidence="1" id="KW-0812">Transmembrane</keyword>
<dbReference type="InterPro" id="IPR011701">
    <property type="entry name" value="MFS"/>
</dbReference>
<feature type="transmembrane region" description="Helical" evidence="1">
    <location>
        <begin position="388"/>
        <end position="407"/>
    </location>
</feature>
<feature type="transmembrane region" description="Helical" evidence="1">
    <location>
        <begin position="318"/>
        <end position="341"/>
    </location>
</feature>
<dbReference type="AlphaFoldDB" id="A0A8J4WRL0"/>
<feature type="transmembrane region" description="Helical" evidence="1">
    <location>
        <begin position="471"/>
        <end position="493"/>
    </location>
</feature>
<dbReference type="PANTHER" id="PTHR11360:SF284">
    <property type="entry name" value="EG:103B4.3 PROTEIN-RELATED"/>
    <property type="match status" value="1"/>
</dbReference>
<dbReference type="OrthoDB" id="6509908at2759"/>
<dbReference type="SUPFAM" id="SSF103473">
    <property type="entry name" value="MFS general substrate transporter"/>
    <property type="match status" value="1"/>
</dbReference>
<dbReference type="EMBL" id="LUCH01002499">
    <property type="protein sequence ID" value="KAF5401395.1"/>
    <property type="molecule type" value="Genomic_DNA"/>
</dbReference>
<feature type="transmembrane region" description="Helical" evidence="1">
    <location>
        <begin position="9"/>
        <end position="28"/>
    </location>
</feature>
<keyword evidence="1" id="KW-1133">Transmembrane helix</keyword>
<feature type="transmembrane region" description="Helical" evidence="1">
    <location>
        <begin position="79"/>
        <end position="97"/>
    </location>
</feature>
<organism evidence="2 3">
    <name type="scientific">Paragonimus heterotremus</name>
    <dbReference type="NCBI Taxonomy" id="100268"/>
    <lineage>
        <taxon>Eukaryota</taxon>
        <taxon>Metazoa</taxon>
        <taxon>Spiralia</taxon>
        <taxon>Lophotrochozoa</taxon>
        <taxon>Platyhelminthes</taxon>
        <taxon>Trematoda</taxon>
        <taxon>Digenea</taxon>
        <taxon>Plagiorchiida</taxon>
        <taxon>Troglotremata</taxon>
        <taxon>Troglotrematidae</taxon>
        <taxon>Paragonimus</taxon>
    </lineage>
</organism>
<evidence type="ECO:0000313" key="3">
    <source>
        <dbReference type="Proteomes" id="UP000748531"/>
    </source>
</evidence>
<sequence length="631" mass="67666">MTTFYVDRGMAWCTVAGGFVANFLLGGLAKSYGLVMEAFQEEFQSGSAYLLLAGGLIYTLMYCLSLVNHYISQRYGSRPVVVAGALGSCISLLVAAFSPNLALWVVAIGVGVGASLSCIYFTVFSVVGRCFRRYLGLANGISVAGVSVGQMAFPSLLTYLNEVYGTRGGTVIMSAICLHLLITAALMPRYIVDPDDPKTFPVPKGKKSKASAVEHNTNRLRRRLLRKARRSPDDTELTADSTLVSMDAVNVEKTKGEGFAHLYTEIVDKQQVPQPMGDVPTNGKTSTDDEKLLGKLSNGNLGSTLSLRTKRETKLAHALLAVYIVAKIFGDIGDVSVSFIAPTHGTKLGLSPVTVSRAIAVSGAVDLVARLGVGWLTDRPGCAGRRGILLAMVWIITGLNALGFAQLSRLKLTADNSRASDPDSLCEPSTQLLVGFFFCFGVHGVCSGTAMTQMVVVLCDWVGSARLSHSLALTMVVLGVLISPGQFAVGYLADVTSNYVWPLRLCMFILLTAGVCLLMEFPVRWFFSRRYGPMEKVNGLTSSTCLTPKTTLVVENGTEFNESPSNPSQCWSVVYSDSETESEQPMHCLQPGMLPVPTSISGTNSVDGHSSALFTCSQGHNSETRNDLNLA</sequence>
<feature type="transmembrane region" description="Helical" evidence="1">
    <location>
        <begin position="432"/>
        <end position="459"/>
    </location>
</feature>
<proteinExistence type="predicted"/>
<dbReference type="Proteomes" id="UP000748531">
    <property type="component" value="Unassembled WGS sequence"/>
</dbReference>
<feature type="transmembrane region" description="Helical" evidence="1">
    <location>
        <begin position="171"/>
        <end position="192"/>
    </location>
</feature>
<keyword evidence="1" id="KW-0472">Membrane</keyword>
<name>A0A8J4WRL0_9TREM</name>
<dbReference type="Pfam" id="PF07690">
    <property type="entry name" value="MFS_1"/>
    <property type="match status" value="1"/>
</dbReference>
<feature type="transmembrane region" description="Helical" evidence="1">
    <location>
        <begin position="48"/>
        <end position="67"/>
    </location>
</feature>
<dbReference type="PANTHER" id="PTHR11360">
    <property type="entry name" value="MONOCARBOXYLATE TRANSPORTER"/>
    <property type="match status" value="1"/>
</dbReference>
<protein>
    <submittedName>
        <fullName evidence="2">Monocarboxylate transporter 2</fullName>
    </submittedName>
</protein>
<dbReference type="InterPro" id="IPR050327">
    <property type="entry name" value="Proton-linked_MCT"/>
</dbReference>
<feature type="transmembrane region" description="Helical" evidence="1">
    <location>
        <begin position="103"/>
        <end position="127"/>
    </location>
</feature>
<evidence type="ECO:0000256" key="1">
    <source>
        <dbReference type="SAM" id="Phobius"/>
    </source>
</evidence>
<reference evidence="2" key="1">
    <citation type="submission" date="2019-05" db="EMBL/GenBank/DDBJ databases">
        <title>Annotation for the trematode Paragonimus heterotremus.</title>
        <authorList>
            <person name="Choi Y.-J."/>
        </authorList>
    </citation>
    <scope>NUCLEOTIDE SEQUENCE</scope>
    <source>
        <strain evidence="2">LC</strain>
    </source>
</reference>
<evidence type="ECO:0000313" key="2">
    <source>
        <dbReference type="EMBL" id="KAF5401395.1"/>
    </source>
</evidence>
<feature type="transmembrane region" description="Helical" evidence="1">
    <location>
        <begin position="134"/>
        <end position="159"/>
    </location>
</feature>